<evidence type="ECO:0000313" key="1">
    <source>
        <dbReference type="EMBL" id="CAF5158290.1"/>
    </source>
</evidence>
<name>A0A8S3G7Y1_9BILA</name>
<organism evidence="1 2">
    <name type="scientific">Rotaria magnacalcarata</name>
    <dbReference type="NCBI Taxonomy" id="392030"/>
    <lineage>
        <taxon>Eukaryota</taxon>
        <taxon>Metazoa</taxon>
        <taxon>Spiralia</taxon>
        <taxon>Gnathifera</taxon>
        <taxon>Rotifera</taxon>
        <taxon>Eurotatoria</taxon>
        <taxon>Bdelloidea</taxon>
        <taxon>Philodinida</taxon>
        <taxon>Philodinidae</taxon>
        <taxon>Rotaria</taxon>
    </lineage>
</organism>
<comment type="caution">
    <text evidence="1">The sequence shown here is derived from an EMBL/GenBank/DDBJ whole genome shotgun (WGS) entry which is preliminary data.</text>
</comment>
<dbReference type="Proteomes" id="UP000681967">
    <property type="component" value="Unassembled WGS sequence"/>
</dbReference>
<dbReference type="AlphaFoldDB" id="A0A8S3G7Y1"/>
<protein>
    <submittedName>
        <fullName evidence="1">Uncharacterized protein</fullName>
    </submittedName>
</protein>
<feature type="non-terminal residue" evidence="1">
    <location>
        <position position="1"/>
    </location>
</feature>
<accession>A0A8S3G7Y1</accession>
<sequence>ISASPPSSSSILKSVCSPLTGSLANNRQRINSASVIQQSDVSSSRPALLADDALGPLLFEVGQKNFLLYSFHFERQCNKV</sequence>
<evidence type="ECO:0000313" key="2">
    <source>
        <dbReference type="Proteomes" id="UP000681967"/>
    </source>
</evidence>
<reference evidence="1" key="1">
    <citation type="submission" date="2021-02" db="EMBL/GenBank/DDBJ databases">
        <authorList>
            <person name="Nowell W R."/>
        </authorList>
    </citation>
    <scope>NUCLEOTIDE SEQUENCE</scope>
</reference>
<proteinExistence type="predicted"/>
<dbReference type="EMBL" id="CAJOBH010263443">
    <property type="protein sequence ID" value="CAF5158290.1"/>
    <property type="molecule type" value="Genomic_DNA"/>
</dbReference>
<gene>
    <name evidence="1" type="ORF">BYL167_LOCUS73924</name>
</gene>